<dbReference type="Gene3D" id="3.30.160.60">
    <property type="entry name" value="Classic Zinc Finger"/>
    <property type="match status" value="1"/>
</dbReference>
<name>A0ABV4D6S3_9LACT</name>
<dbReference type="CDD" id="cd08010">
    <property type="entry name" value="MltG_like"/>
    <property type="match status" value="1"/>
</dbReference>
<feature type="compositionally biased region" description="Basic and acidic residues" evidence="8">
    <location>
        <begin position="222"/>
        <end position="234"/>
    </location>
</feature>
<evidence type="ECO:0000313" key="10">
    <source>
        <dbReference type="Proteomes" id="UP001565242"/>
    </source>
</evidence>
<proteinExistence type="inferred from homology"/>
<keyword evidence="4 7" id="KW-0472">Membrane</keyword>
<evidence type="ECO:0000256" key="1">
    <source>
        <dbReference type="ARBA" id="ARBA00022475"/>
    </source>
</evidence>
<keyword evidence="2 7" id="KW-0812">Transmembrane</keyword>
<dbReference type="PANTHER" id="PTHR30518:SF2">
    <property type="entry name" value="ENDOLYTIC MUREIN TRANSGLYCOSYLASE"/>
    <property type="match status" value="1"/>
</dbReference>
<comment type="subcellular location">
    <subcellularLocation>
        <location evidence="7">Cell membrane</location>
        <topology evidence="7">Single-pass membrane protein</topology>
    </subcellularLocation>
</comment>
<keyword evidence="5 7" id="KW-0456">Lyase</keyword>
<evidence type="ECO:0000256" key="4">
    <source>
        <dbReference type="ARBA" id="ARBA00023136"/>
    </source>
</evidence>
<evidence type="ECO:0000256" key="8">
    <source>
        <dbReference type="SAM" id="MobiDB-lite"/>
    </source>
</evidence>
<sequence length="700" mass="77045">MVDKDTEKFSRESFKEKILRELEEGNRANTDGTFENYARKSNKELSSSHSRRSRRELTDFSNFKRPTTFKLTEELDNRQTNSKRETSEVLEGPDNTVSESAVSREEPDFATVRAQMLQSMRAQEYPELETQANGAGHGSSSSEMVEGLAANETKDSPKLPKTPEPSESRVSEKTVSGKKSDFETVRAQMLQSMQKQSYSESEGQVKVPRYGGSLSEISEGLSVHEIKDKVESSKVSEASESIASEKPVSGASSDFAAVRAQMLQSINGQSYSEPDGQPKGTGAASSEDSEGEAPTEERQSKRRSRRAKAENSERPSKKSKQSKAPKKVSSGKIIAIIVAVLVLAAAGTGFYGYNFIKEGVQPLNASETTKRPVNIPAGASSKQIGDILQKEGIIKNGMIFQYYTKFKNFSGFKSGYYNLAPSMSLSEIATLLEQGGTEHPVEPTLGKILIPEGYTLEQIAQAVTVNSDSKDEKTPFSKEDFMKVIQDQAFIEKMKKEFPKLLASLPAKDSGVKYQLEGYLFPATYEYTKKTTVESLIQTMLSSMNTQLEPLYDKMEAAGLSVNETLSLAAIVEKEARSDDDRRNVAQVFFNRRDLGMTLDSNTGIFYAEGKLGKDTSLDQQAAINTQLDSPFNTYLYPGFGPGPIVSPSLSAIKAVLNPTANNYLYFVADTEGKIYFAQTLEEQNINVQKYVNDAIAAGN</sequence>
<dbReference type="Gene3D" id="3.30.1490.480">
    <property type="entry name" value="Endolytic murein transglycosylase"/>
    <property type="match status" value="1"/>
</dbReference>
<keyword evidence="3 7" id="KW-1133">Transmembrane helix</keyword>
<feature type="site" description="Important for catalytic activity" evidence="7">
    <location>
        <position position="575"/>
    </location>
</feature>
<gene>
    <name evidence="7 9" type="primary">mltG</name>
    <name evidence="9" type="ORF">AALM99_03155</name>
</gene>
<dbReference type="EC" id="4.2.2.29" evidence="7"/>
<keyword evidence="6 7" id="KW-0961">Cell wall biogenesis/degradation</keyword>
<organism evidence="9 10">
    <name type="scientific">Lactococcus muris</name>
    <dbReference type="NCBI Taxonomy" id="2941330"/>
    <lineage>
        <taxon>Bacteria</taxon>
        <taxon>Bacillati</taxon>
        <taxon>Bacillota</taxon>
        <taxon>Bacilli</taxon>
        <taxon>Lactobacillales</taxon>
        <taxon>Streptococcaceae</taxon>
        <taxon>Lactococcus</taxon>
    </lineage>
</organism>
<feature type="compositionally biased region" description="Low complexity" evidence="8">
    <location>
        <begin position="235"/>
        <end position="246"/>
    </location>
</feature>
<evidence type="ECO:0000256" key="6">
    <source>
        <dbReference type="ARBA" id="ARBA00023316"/>
    </source>
</evidence>
<evidence type="ECO:0000256" key="3">
    <source>
        <dbReference type="ARBA" id="ARBA00022989"/>
    </source>
</evidence>
<feature type="compositionally biased region" description="Polar residues" evidence="8">
    <location>
        <begin position="189"/>
        <end position="202"/>
    </location>
</feature>
<comment type="function">
    <text evidence="7">Functions as a peptidoglycan terminase that cleaves nascent peptidoglycan strands endolytically to terminate their elongation.</text>
</comment>
<reference evidence="9 10" key="1">
    <citation type="submission" date="2024-03" db="EMBL/GenBank/DDBJ databases">
        <title>Mouse gut bacterial collection (mGBC) of GemPharmatech.</title>
        <authorList>
            <person name="He Y."/>
            <person name="Dong L."/>
            <person name="Wu D."/>
            <person name="Gao X."/>
            <person name="Lin Z."/>
        </authorList>
    </citation>
    <scope>NUCLEOTIDE SEQUENCE [LARGE SCALE GENOMIC DNA]</scope>
    <source>
        <strain evidence="9 10">20-218</strain>
    </source>
</reference>
<comment type="caution">
    <text evidence="9">The sequence shown here is derived from an EMBL/GenBank/DDBJ whole genome shotgun (WGS) entry which is preliminary data.</text>
</comment>
<feature type="region of interest" description="Disordered" evidence="8">
    <location>
        <begin position="268"/>
        <end position="325"/>
    </location>
</feature>
<feature type="transmembrane region" description="Helical" evidence="7">
    <location>
        <begin position="333"/>
        <end position="353"/>
    </location>
</feature>
<feature type="compositionally biased region" description="Low complexity" evidence="8">
    <location>
        <begin position="211"/>
        <end position="221"/>
    </location>
</feature>
<dbReference type="InterPro" id="IPR003770">
    <property type="entry name" value="MLTG-like"/>
</dbReference>
<comment type="similarity">
    <text evidence="7">Belongs to the transglycosylase MltG family.</text>
</comment>
<dbReference type="Proteomes" id="UP001565242">
    <property type="component" value="Unassembled WGS sequence"/>
</dbReference>
<dbReference type="PANTHER" id="PTHR30518">
    <property type="entry name" value="ENDOLYTIC MUREIN TRANSGLYCOSYLASE"/>
    <property type="match status" value="1"/>
</dbReference>
<dbReference type="EMBL" id="JBCLSQ010000005">
    <property type="protein sequence ID" value="MEY8537446.1"/>
    <property type="molecule type" value="Genomic_DNA"/>
</dbReference>
<protein>
    <recommendedName>
        <fullName evidence="7">Endolytic murein transglycosylase</fullName>
        <ecNumber evidence="7">4.2.2.29</ecNumber>
    </recommendedName>
    <alternativeName>
        <fullName evidence="7">Peptidoglycan lytic transglycosylase</fullName>
    </alternativeName>
    <alternativeName>
        <fullName evidence="7">Peptidoglycan polymerization terminase</fullName>
    </alternativeName>
</protein>
<evidence type="ECO:0000313" key="9">
    <source>
        <dbReference type="EMBL" id="MEY8537446.1"/>
    </source>
</evidence>
<feature type="region of interest" description="Disordered" evidence="8">
    <location>
        <begin position="22"/>
        <end position="252"/>
    </location>
</feature>
<keyword evidence="10" id="KW-1185">Reference proteome</keyword>
<feature type="compositionally biased region" description="Basic and acidic residues" evidence="8">
    <location>
        <begin position="307"/>
        <end position="316"/>
    </location>
</feature>
<dbReference type="NCBIfam" id="TIGR00247">
    <property type="entry name" value="endolytic transglycosylase MltG"/>
    <property type="match status" value="1"/>
</dbReference>
<keyword evidence="1 7" id="KW-1003">Cell membrane</keyword>
<dbReference type="Pfam" id="PF02618">
    <property type="entry name" value="YceG"/>
    <property type="match status" value="1"/>
</dbReference>
<evidence type="ECO:0000256" key="2">
    <source>
        <dbReference type="ARBA" id="ARBA00022692"/>
    </source>
</evidence>
<feature type="compositionally biased region" description="Polar residues" evidence="8">
    <location>
        <begin position="130"/>
        <end position="143"/>
    </location>
</feature>
<evidence type="ECO:0000256" key="7">
    <source>
        <dbReference type="HAMAP-Rule" id="MF_02065"/>
    </source>
</evidence>
<comment type="catalytic activity">
    <reaction evidence="7">
        <text>a peptidoglycan chain = a peptidoglycan chain with N-acetyl-1,6-anhydromuramyl-[peptide] at the reducing end + a peptidoglycan chain with N-acetylglucosamine at the non-reducing end.</text>
        <dbReference type="EC" id="4.2.2.29"/>
    </reaction>
</comment>
<feature type="compositionally biased region" description="Basic and acidic residues" evidence="8">
    <location>
        <begin position="71"/>
        <end position="87"/>
    </location>
</feature>
<dbReference type="HAMAP" id="MF_02065">
    <property type="entry name" value="MltG"/>
    <property type="match status" value="1"/>
</dbReference>
<evidence type="ECO:0000256" key="5">
    <source>
        <dbReference type="ARBA" id="ARBA00023239"/>
    </source>
</evidence>
<accession>A0ABV4D6S3</accession>